<feature type="region of interest" description="Disordered" evidence="1">
    <location>
        <begin position="561"/>
        <end position="657"/>
    </location>
</feature>
<comment type="caution">
    <text evidence="2">The sequence shown here is derived from an EMBL/GenBank/DDBJ whole genome shotgun (WGS) entry which is preliminary data.</text>
</comment>
<reference evidence="2 3" key="1">
    <citation type="submission" date="2017-06" db="EMBL/GenBank/DDBJ databases">
        <title>Global population genomics of the pathogenic fungus Cryptococcus neoformans var. grubii.</title>
        <authorList>
            <person name="Cuomo C."/>
            <person name="Litvintseva A."/>
            <person name="Chen Y."/>
            <person name="Young S."/>
            <person name="Zeng Q."/>
            <person name="Chapman S."/>
            <person name="Gujja S."/>
            <person name="Saif S."/>
            <person name="Birren B."/>
        </authorList>
    </citation>
    <scope>NUCLEOTIDE SEQUENCE [LARGE SCALE GENOMIC DNA]</scope>
    <source>
        <strain evidence="2 3">Tu259-1</strain>
    </source>
</reference>
<feature type="compositionally biased region" description="Low complexity" evidence="1">
    <location>
        <begin position="620"/>
        <end position="632"/>
    </location>
</feature>
<evidence type="ECO:0000313" key="3">
    <source>
        <dbReference type="Proteomes" id="UP000199727"/>
    </source>
</evidence>
<accession>A0A854Q8P2</accession>
<feature type="compositionally biased region" description="Low complexity" evidence="1">
    <location>
        <begin position="286"/>
        <end position="333"/>
    </location>
</feature>
<protein>
    <submittedName>
        <fullName evidence="2">Uncharacterized protein</fullName>
    </submittedName>
</protein>
<feature type="region of interest" description="Disordered" evidence="1">
    <location>
        <begin position="896"/>
        <end position="918"/>
    </location>
</feature>
<dbReference type="OrthoDB" id="2575354at2759"/>
<evidence type="ECO:0000313" key="2">
    <source>
        <dbReference type="EMBL" id="OXG17778.1"/>
    </source>
</evidence>
<organism evidence="2 3">
    <name type="scientific">Cryptococcus neoformans Tu259-1</name>
    <dbReference type="NCBI Taxonomy" id="1230072"/>
    <lineage>
        <taxon>Eukaryota</taxon>
        <taxon>Fungi</taxon>
        <taxon>Dikarya</taxon>
        <taxon>Basidiomycota</taxon>
        <taxon>Agaricomycotina</taxon>
        <taxon>Tremellomycetes</taxon>
        <taxon>Tremellales</taxon>
        <taxon>Cryptococcaceae</taxon>
        <taxon>Cryptococcus</taxon>
        <taxon>Cryptococcus neoformans species complex</taxon>
    </lineage>
</organism>
<name>A0A854Q8P2_CRYNE</name>
<dbReference type="EMBL" id="AMKT01000059">
    <property type="protein sequence ID" value="OXG17778.1"/>
    <property type="molecule type" value="Genomic_DNA"/>
</dbReference>
<gene>
    <name evidence="2" type="ORF">C361_04773</name>
</gene>
<feature type="compositionally biased region" description="Basic and acidic residues" evidence="1">
    <location>
        <begin position="724"/>
        <end position="754"/>
    </location>
</feature>
<feature type="region of interest" description="Disordered" evidence="1">
    <location>
        <begin position="724"/>
        <end position="759"/>
    </location>
</feature>
<dbReference type="AlphaFoldDB" id="A0A854Q8P2"/>
<evidence type="ECO:0000256" key="1">
    <source>
        <dbReference type="SAM" id="MobiDB-lite"/>
    </source>
</evidence>
<feature type="region of interest" description="Disordered" evidence="1">
    <location>
        <begin position="1"/>
        <end position="25"/>
    </location>
</feature>
<sequence length="918" mass="102189">MLSTHPQQPPEQIQRSSGSETQHVWPTYYPSGGRTYLLDGSGIFVDPDTGVGLSLWIDPDMQDILGLIKAIWKEGGHVSPSHDSISTQILLISPHQSHPLYTYCHPDRLPPGHAHRQNQVRQPPEMGREEPWQVKVMLDRCWVSRCANAGMFLGEDHDWGGCRIGGPLQGVKTQRFPPSARLRPVLEKGAEGKEIQEEIDGGDSDDDVAMLPMPTRIPASRSNGSGTLKINGGNVVWLNGNGKQTQQPSQLITLNSRGSVKSTNHTPAPLKLQSKASTQPEPPQTRPQSQSQSQSHSQVSIQPSPQLQSIHPRPTSPTGSTSSLTSTPGAGPSHSNVNANMNSSSTSISISRPLSRLHPHYARRSSAITIAKRPAEVVDTVAENDDTPYTSDGEWPEEVHNVVQVDRNSTLGDLAEMFRVEKMMLGPGVREKYLIATFRQKYGTYSLLTWRDLYLSWLHQTGQYAYLLTNIDNSHLRPTDLFNETNLQPSHYNGSTPQTKFMDPSTLSWTDVNMIFEKESEKISKAGLSNEQAGEYLADKYGVYISATWASYFARWQKQRSSKGEESRPNTPAPPSFPIRITARVGPAPSSAPNPPTLITTGNARPSSSNRPGRRRKSRSPSSIELSDLSSDSSDDEVSPSGGADGGGGSRTGTTGNAEYMTNEMMCQIFEKGYKGWEMKGMSRADIAVELEKTVGVYMQGSWQIYYTNWKTKKGRFAYLAKEEKEKEKRRNKERERAKKDGEKEKGQEREKKNPTFFFGAPLSGPTASEFAYPQDLAMTKPPRKRAKALTSKHSFTEDEERAMAAHVVNNGLTTVLPSYLTWQTWSENPEGFPKRTPTSYATHCWKFRDRMESFVAELKGTPDDKRYHGELMKTHTMRGDKLVRDPNDLDVSSELVDELESENAGGDADEEDWFSEE</sequence>
<proteinExistence type="predicted"/>
<feature type="compositionally biased region" description="Polar residues" evidence="1">
    <location>
        <begin position="1"/>
        <end position="24"/>
    </location>
</feature>
<feature type="region of interest" description="Disordered" evidence="1">
    <location>
        <begin position="258"/>
        <end position="351"/>
    </location>
</feature>
<dbReference type="Proteomes" id="UP000199727">
    <property type="component" value="Unassembled WGS sequence"/>
</dbReference>